<gene>
    <name evidence="2" type="ORF">BJF95_04240</name>
</gene>
<dbReference type="Proteomes" id="UP000186894">
    <property type="component" value="Unassembled WGS sequence"/>
</dbReference>
<evidence type="ECO:0000313" key="3">
    <source>
        <dbReference type="Proteomes" id="UP000186894"/>
    </source>
</evidence>
<evidence type="ECO:0000256" key="1">
    <source>
        <dbReference type="SAM" id="Phobius"/>
    </source>
</evidence>
<accession>A0A1Q8ZWF5</accession>
<sequence>MGRHLWQMAQRMARGFRDRKRKPPGPWWQGVLAGLMMACLGWGGVANASDHADPSNLMGPESNITDLFFFPDGDRLVLIFNVRRALSTKPPYDLAPYTYDVNLDLTTPVSFDNPGDVARYGGTVSAPAKLHADARVRIRLNNDAGLDRIEYEGLQNTADIRTSFGVRDDPFNFPRFYGVNAISMVMSIPRNAFPAGQKTFILWGTTAKDGMQIDHVGRSIRTQLPRFGFLNTVAPSQQLPALMEQSMRTNDLYNFLRGNTQWWSNALAELMETTFLLRKYDNQPDVMIYTDQFKAGYPNGRLITDDVVAQTCATGDCLLMDLSFIEGGFPRSTKNDKPFLSEFPYLAEPWPEKPPAPPPTRSLTPYLVAAIIVLLLVSWAVVQGLRVILRHLWQVVRNIYALATT</sequence>
<keyword evidence="1" id="KW-0472">Membrane</keyword>
<dbReference type="AlphaFoldDB" id="A0A1Q8ZWF5"/>
<comment type="caution">
    <text evidence="2">The sequence shown here is derived from an EMBL/GenBank/DDBJ whole genome shotgun (WGS) entry which is preliminary data.</text>
</comment>
<evidence type="ECO:0008006" key="4">
    <source>
        <dbReference type="Google" id="ProtNLM"/>
    </source>
</evidence>
<reference evidence="2 3" key="1">
    <citation type="submission" date="2016-09" db="EMBL/GenBank/DDBJ databases">
        <title>Rhizobium oryziradicis sp. nov., isolated from the root of rice.</title>
        <authorList>
            <person name="Zhao J."/>
            <person name="Zhang X."/>
        </authorList>
    </citation>
    <scope>NUCLEOTIDE SEQUENCE [LARGE SCALE GENOMIC DNA]</scope>
    <source>
        <strain evidence="2 3">N19</strain>
    </source>
</reference>
<evidence type="ECO:0000313" key="2">
    <source>
        <dbReference type="EMBL" id="OLP46382.1"/>
    </source>
</evidence>
<dbReference type="EMBL" id="MKIM01000021">
    <property type="protein sequence ID" value="OLP46382.1"/>
    <property type="molecule type" value="Genomic_DNA"/>
</dbReference>
<dbReference type="OrthoDB" id="525451at2"/>
<name>A0A1Q8ZWF5_9HYPH</name>
<organism evidence="2 3">
    <name type="scientific">Rhizobium oryziradicis</name>
    <dbReference type="NCBI Taxonomy" id="1867956"/>
    <lineage>
        <taxon>Bacteria</taxon>
        <taxon>Pseudomonadati</taxon>
        <taxon>Pseudomonadota</taxon>
        <taxon>Alphaproteobacteria</taxon>
        <taxon>Hyphomicrobiales</taxon>
        <taxon>Rhizobiaceae</taxon>
        <taxon>Rhizobium/Agrobacterium group</taxon>
        <taxon>Rhizobium</taxon>
    </lineage>
</organism>
<dbReference type="STRING" id="1867956.BJF95_04240"/>
<dbReference type="RefSeq" id="WP_075638054.1">
    <property type="nucleotide sequence ID" value="NZ_MKIM01000021.1"/>
</dbReference>
<feature type="transmembrane region" description="Helical" evidence="1">
    <location>
        <begin position="363"/>
        <end position="382"/>
    </location>
</feature>
<proteinExistence type="predicted"/>
<keyword evidence="1" id="KW-0812">Transmembrane</keyword>
<protein>
    <recommendedName>
        <fullName evidence="4">DUF4331 domain-containing protein</fullName>
    </recommendedName>
</protein>
<keyword evidence="3" id="KW-1185">Reference proteome</keyword>
<keyword evidence="1" id="KW-1133">Transmembrane helix</keyword>